<comment type="similarity">
    <text evidence="1">Belongs to the synaptotagmin family.</text>
</comment>
<sequence>MARARAEQRCPRMHLRPVSVPTPGPRWAVVTVAAVAAVLAASCLLCVLCCCRGRRTRGKKPRGKEAVGLARVRSTATPHLVQPEVDDVGSSSGDPPQWGRLQLSLHYDPRSQERFSRHEPLGTLSLPLGTVDLQHVLELWLPLGPPGSDEAERTGELCFSLRYVPSSGRLTVVVLEARGLSPGLTGKRHARPSVWTEGPVLGAQARIAVPPSRCPEPYVKVQLMLDQRKWKKRRASARGATAAPYFNEAFTFHVPLGQVQVGCPEGAGGSSLGARLTAASVSPHCTSACLPQSVDLVLAVWARGPRFRAEPVGKVVLGARASGQPLQHWADMLAHARRPVAQWHRLRPPSEVGQALAREPRLRPPLPGS</sequence>
<keyword evidence="6" id="KW-1185">Reference proteome</keyword>
<dbReference type="GO" id="GO:0005886">
    <property type="term" value="C:plasma membrane"/>
    <property type="evidence" value="ECO:0007669"/>
    <property type="project" value="TreeGrafter"/>
</dbReference>
<name>L5KPG4_PTEAL</name>
<dbReference type="STRING" id="9402.L5KPG4"/>
<dbReference type="Gene3D" id="2.60.40.150">
    <property type="entry name" value="C2 domain"/>
    <property type="match status" value="1"/>
</dbReference>
<protein>
    <submittedName>
        <fullName evidence="5">Synaptotagmin-8</fullName>
    </submittedName>
</protein>
<keyword evidence="3" id="KW-0812">Transmembrane</keyword>
<feature type="domain" description="C2" evidence="4">
    <location>
        <begin position="153"/>
        <end position="344"/>
    </location>
</feature>
<dbReference type="GO" id="GO:0005509">
    <property type="term" value="F:calcium ion binding"/>
    <property type="evidence" value="ECO:0007669"/>
    <property type="project" value="TreeGrafter"/>
</dbReference>
<evidence type="ECO:0000313" key="5">
    <source>
        <dbReference type="EMBL" id="ELK13202.1"/>
    </source>
</evidence>
<dbReference type="GO" id="GO:0030276">
    <property type="term" value="F:clathrin binding"/>
    <property type="evidence" value="ECO:0007669"/>
    <property type="project" value="TreeGrafter"/>
</dbReference>
<organism evidence="5 6">
    <name type="scientific">Pteropus alecto</name>
    <name type="common">Black flying fox</name>
    <dbReference type="NCBI Taxonomy" id="9402"/>
    <lineage>
        <taxon>Eukaryota</taxon>
        <taxon>Metazoa</taxon>
        <taxon>Chordata</taxon>
        <taxon>Craniata</taxon>
        <taxon>Vertebrata</taxon>
        <taxon>Euteleostomi</taxon>
        <taxon>Mammalia</taxon>
        <taxon>Eutheria</taxon>
        <taxon>Laurasiatheria</taxon>
        <taxon>Chiroptera</taxon>
        <taxon>Yinpterochiroptera</taxon>
        <taxon>Pteropodoidea</taxon>
        <taxon>Pteropodidae</taxon>
        <taxon>Pteropodinae</taxon>
        <taxon>Pteropus</taxon>
    </lineage>
</organism>
<reference evidence="6" key="1">
    <citation type="journal article" date="2013" name="Science">
        <title>Comparative analysis of bat genomes provides insight into the evolution of flight and immunity.</title>
        <authorList>
            <person name="Zhang G."/>
            <person name="Cowled C."/>
            <person name="Shi Z."/>
            <person name="Huang Z."/>
            <person name="Bishop-Lilly K.A."/>
            <person name="Fang X."/>
            <person name="Wynne J.W."/>
            <person name="Xiong Z."/>
            <person name="Baker M.L."/>
            <person name="Zhao W."/>
            <person name="Tachedjian M."/>
            <person name="Zhu Y."/>
            <person name="Zhou P."/>
            <person name="Jiang X."/>
            <person name="Ng J."/>
            <person name="Yang L."/>
            <person name="Wu L."/>
            <person name="Xiao J."/>
            <person name="Feng Y."/>
            <person name="Chen Y."/>
            <person name="Sun X."/>
            <person name="Zhang Y."/>
            <person name="Marsh G.A."/>
            <person name="Crameri G."/>
            <person name="Broder C.C."/>
            <person name="Frey K.G."/>
            <person name="Wang L.F."/>
            <person name="Wang J."/>
        </authorList>
    </citation>
    <scope>NUCLEOTIDE SEQUENCE [LARGE SCALE GENOMIC DNA]</scope>
</reference>
<dbReference type="SMART" id="SM00239">
    <property type="entry name" value="C2"/>
    <property type="match status" value="1"/>
</dbReference>
<dbReference type="Pfam" id="PF00168">
    <property type="entry name" value="C2"/>
    <property type="match status" value="1"/>
</dbReference>
<feature type="region of interest" description="Disordered" evidence="2">
    <location>
        <begin position="350"/>
        <end position="369"/>
    </location>
</feature>
<keyword evidence="3" id="KW-0472">Membrane</keyword>
<dbReference type="PANTHER" id="PTHR10024:SF249">
    <property type="entry name" value="SYNAPTOTAGMIN-8"/>
    <property type="match status" value="1"/>
</dbReference>
<evidence type="ECO:0000313" key="6">
    <source>
        <dbReference type="Proteomes" id="UP000010552"/>
    </source>
</evidence>
<dbReference type="EMBL" id="KB030625">
    <property type="protein sequence ID" value="ELK13202.1"/>
    <property type="molecule type" value="Genomic_DNA"/>
</dbReference>
<evidence type="ECO:0000256" key="1">
    <source>
        <dbReference type="ARBA" id="ARBA00006996"/>
    </source>
</evidence>
<dbReference type="GO" id="GO:0048488">
    <property type="term" value="P:synaptic vesicle endocytosis"/>
    <property type="evidence" value="ECO:0007669"/>
    <property type="project" value="TreeGrafter"/>
</dbReference>
<evidence type="ECO:0000259" key="4">
    <source>
        <dbReference type="PROSITE" id="PS50004"/>
    </source>
</evidence>
<evidence type="ECO:0000256" key="3">
    <source>
        <dbReference type="SAM" id="Phobius"/>
    </source>
</evidence>
<dbReference type="GO" id="GO:0001786">
    <property type="term" value="F:phosphatidylserine binding"/>
    <property type="evidence" value="ECO:0007669"/>
    <property type="project" value="TreeGrafter"/>
</dbReference>
<dbReference type="InterPro" id="IPR035892">
    <property type="entry name" value="C2_domain_sf"/>
</dbReference>
<proteinExistence type="inferred from homology"/>
<dbReference type="PANTHER" id="PTHR10024">
    <property type="entry name" value="SYNAPTOTAGMIN"/>
    <property type="match status" value="1"/>
</dbReference>
<evidence type="ECO:0000256" key="2">
    <source>
        <dbReference type="SAM" id="MobiDB-lite"/>
    </source>
</evidence>
<dbReference type="Proteomes" id="UP000010552">
    <property type="component" value="Unassembled WGS sequence"/>
</dbReference>
<keyword evidence="3" id="KW-1133">Transmembrane helix</keyword>
<dbReference type="InParanoid" id="L5KPG4"/>
<dbReference type="SUPFAM" id="SSF49562">
    <property type="entry name" value="C2 domain (Calcium/lipid-binding domain, CaLB)"/>
    <property type="match status" value="1"/>
</dbReference>
<dbReference type="GO" id="GO:0000149">
    <property type="term" value="F:SNARE binding"/>
    <property type="evidence" value="ECO:0007669"/>
    <property type="project" value="TreeGrafter"/>
</dbReference>
<dbReference type="GO" id="GO:0005544">
    <property type="term" value="F:calcium-dependent phospholipid binding"/>
    <property type="evidence" value="ECO:0007669"/>
    <property type="project" value="TreeGrafter"/>
</dbReference>
<dbReference type="GO" id="GO:0031045">
    <property type="term" value="C:dense core granule"/>
    <property type="evidence" value="ECO:0007669"/>
    <property type="project" value="TreeGrafter"/>
</dbReference>
<dbReference type="PROSITE" id="PS50004">
    <property type="entry name" value="C2"/>
    <property type="match status" value="1"/>
</dbReference>
<dbReference type="GO" id="GO:0048791">
    <property type="term" value="P:calcium ion-regulated exocytosis of neurotransmitter"/>
    <property type="evidence" value="ECO:0007669"/>
    <property type="project" value="TreeGrafter"/>
</dbReference>
<accession>L5KPG4</accession>
<dbReference type="GO" id="GO:0030672">
    <property type="term" value="C:synaptic vesicle membrane"/>
    <property type="evidence" value="ECO:0007669"/>
    <property type="project" value="TreeGrafter"/>
</dbReference>
<dbReference type="InterPro" id="IPR000008">
    <property type="entry name" value="C2_dom"/>
</dbReference>
<dbReference type="GO" id="GO:0030424">
    <property type="term" value="C:axon"/>
    <property type="evidence" value="ECO:0007669"/>
    <property type="project" value="TreeGrafter"/>
</dbReference>
<feature type="transmembrane region" description="Helical" evidence="3">
    <location>
        <begin position="27"/>
        <end position="51"/>
    </location>
</feature>
<dbReference type="AlphaFoldDB" id="L5KPG4"/>
<gene>
    <name evidence="5" type="ORF">PAL_GLEAN10011197</name>
</gene>